<feature type="region of interest" description="Disordered" evidence="2">
    <location>
        <begin position="1"/>
        <end position="57"/>
    </location>
</feature>
<sequence>MSAEALSKLSLGDTMVTTRAQAAARERTASLNTPNQSPQQSPLSSEAPSPTPSIIETTSGLKYNVSPFDDESRRRAKIGLMDDNDIKMKYCRESTDDRMKYTFYIDDDITVAMGGSYAVPKCSCGANEGGKACKHIFWMLDQLAHGAPPSVQSQTLQLAVDGSLVHTFEPSALIDKMGLESVANGLGWGLQYGQSPDIKDIEDEIAEMLSVFEPSNALPSESKDPSACPSERSRKFREFKDLFAAYATANLGMFIRLQAVIDSDFQVQVFFEKINDRIARAFRALDEYMAHGPTADAVTECYDIATCAGKLKGLVKAIDNYYHQQLESDNDPDTKDIAIRAAAALISILDGVASRNFDAYTNITWGGIPPANPTENNLFVNLIGEPTEDDGLFVLDTLKTLPHDDVLRNHMEILHHLDDKLEQQWPPLEYMNAFHAITQESRKRAASEAGGSSAKRPMQ</sequence>
<evidence type="ECO:0000256" key="2">
    <source>
        <dbReference type="SAM" id="MobiDB-lite"/>
    </source>
</evidence>
<dbReference type="Proteomes" id="UP000799757">
    <property type="component" value="Unassembled WGS sequence"/>
</dbReference>
<dbReference type="OrthoDB" id="5387895at2759"/>
<name>A0A6A6XMD5_9PLEO</name>
<dbReference type="InterPro" id="IPR007527">
    <property type="entry name" value="Znf_SWIM"/>
</dbReference>
<evidence type="ECO:0000256" key="1">
    <source>
        <dbReference type="PROSITE-ProRule" id="PRU00325"/>
    </source>
</evidence>
<dbReference type="AlphaFoldDB" id="A0A6A6XMD5"/>
<dbReference type="PROSITE" id="PS50966">
    <property type="entry name" value="ZF_SWIM"/>
    <property type="match status" value="1"/>
</dbReference>
<reference evidence="4" key="1">
    <citation type="journal article" date="2020" name="Stud. Mycol.">
        <title>101 Dothideomycetes genomes: a test case for predicting lifestyles and emergence of pathogens.</title>
        <authorList>
            <person name="Haridas S."/>
            <person name="Albert R."/>
            <person name="Binder M."/>
            <person name="Bloem J."/>
            <person name="Labutti K."/>
            <person name="Salamov A."/>
            <person name="Andreopoulos B."/>
            <person name="Baker S."/>
            <person name="Barry K."/>
            <person name="Bills G."/>
            <person name="Bluhm B."/>
            <person name="Cannon C."/>
            <person name="Castanera R."/>
            <person name="Culley D."/>
            <person name="Daum C."/>
            <person name="Ezra D."/>
            <person name="Gonzalez J."/>
            <person name="Henrissat B."/>
            <person name="Kuo A."/>
            <person name="Liang C."/>
            <person name="Lipzen A."/>
            <person name="Lutzoni F."/>
            <person name="Magnuson J."/>
            <person name="Mondo S."/>
            <person name="Nolan M."/>
            <person name="Ohm R."/>
            <person name="Pangilinan J."/>
            <person name="Park H.-J."/>
            <person name="Ramirez L."/>
            <person name="Alfaro M."/>
            <person name="Sun H."/>
            <person name="Tritt A."/>
            <person name="Yoshinaga Y."/>
            <person name="Zwiers L.-H."/>
            <person name="Turgeon B."/>
            <person name="Goodwin S."/>
            <person name="Spatafora J."/>
            <person name="Crous P."/>
            <person name="Grigoriev I."/>
        </authorList>
    </citation>
    <scope>NUCLEOTIDE SEQUENCE</scope>
    <source>
        <strain evidence="4">CBS 109.77</strain>
    </source>
</reference>
<evidence type="ECO:0000313" key="5">
    <source>
        <dbReference type="Proteomes" id="UP000799757"/>
    </source>
</evidence>
<keyword evidence="1" id="KW-0479">Metal-binding</keyword>
<keyword evidence="1" id="KW-0863">Zinc-finger</keyword>
<evidence type="ECO:0000313" key="4">
    <source>
        <dbReference type="EMBL" id="KAF2797691.1"/>
    </source>
</evidence>
<gene>
    <name evidence="4" type="ORF">K505DRAFT_397653</name>
</gene>
<keyword evidence="5" id="KW-1185">Reference proteome</keyword>
<keyword evidence="1" id="KW-0862">Zinc</keyword>
<organism evidence="4 5">
    <name type="scientific">Melanomma pulvis-pyrius CBS 109.77</name>
    <dbReference type="NCBI Taxonomy" id="1314802"/>
    <lineage>
        <taxon>Eukaryota</taxon>
        <taxon>Fungi</taxon>
        <taxon>Dikarya</taxon>
        <taxon>Ascomycota</taxon>
        <taxon>Pezizomycotina</taxon>
        <taxon>Dothideomycetes</taxon>
        <taxon>Pleosporomycetidae</taxon>
        <taxon>Pleosporales</taxon>
        <taxon>Melanommataceae</taxon>
        <taxon>Melanomma</taxon>
    </lineage>
</organism>
<feature type="compositionally biased region" description="Low complexity" evidence="2">
    <location>
        <begin position="34"/>
        <end position="48"/>
    </location>
</feature>
<proteinExistence type="predicted"/>
<dbReference type="GO" id="GO:0008270">
    <property type="term" value="F:zinc ion binding"/>
    <property type="evidence" value="ECO:0007669"/>
    <property type="project" value="UniProtKB-KW"/>
</dbReference>
<feature type="domain" description="SWIM-type" evidence="3">
    <location>
        <begin position="107"/>
        <end position="144"/>
    </location>
</feature>
<evidence type="ECO:0000259" key="3">
    <source>
        <dbReference type="PROSITE" id="PS50966"/>
    </source>
</evidence>
<accession>A0A6A6XMD5</accession>
<protein>
    <recommendedName>
        <fullName evidence="3">SWIM-type domain-containing protein</fullName>
    </recommendedName>
</protein>
<dbReference type="EMBL" id="MU001801">
    <property type="protein sequence ID" value="KAF2797691.1"/>
    <property type="molecule type" value="Genomic_DNA"/>
</dbReference>